<dbReference type="OrthoDB" id="9805159at2"/>
<evidence type="ECO:0008006" key="3">
    <source>
        <dbReference type="Google" id="ProtNLM"/>
    </source>
</evidence>
<dbReference type="InterPro" id="IPR013780">
    <property type="entry name" value="Glyco_hydro_b"/>
</dbReference>
<dbReference type="RefSeq" id="WP_160655642.1">
    <property type="nucleotide sequence ID" value="NZ_JBHRWU010000001.1"/>
</dbReference>
<comment type="caution">
    <text evidence="1">The sequence shown here is derived from an EMBL/GenBank/DDBJ whole genome shotgun (WGS) entry which is preliminary data.</text>
</comment>
<reference evidence="1 2" key="1">
    <citation type="submission" date="2019-12" db="EMBL/GenBank/DDBJ databases">
        <title>Salinicoccus cyprini sp. nov., isolated from gastro-intestinal tract of mirror carp, Cyprinus carpio var. specularis, collected from Gobind Sagar Reservoir, Himachal Pradesh, India.</title>
        <authorList>
            <person name="Talwar C."/>
            <person name="Singh A.K."/>
            <person name="Lal R."/>
            <person name="Negi R.K."/>
        </authorList>
    </citation>
    <scope>NUCLEOTIDE SEQUENCE [LARGE SCALE GENOMIC DNA]</scope>
    <source>
        <strain evidence="1 2">J-82</strain>
    </source>
</reference>
<evidence type="ECO:0000313" key="2">
    <source>
        <dbReference type="Proteomes" id="UP000436284"/>
    </source>
</evidence>
<evidence type="ECO:0000313" key="1">
    <source>
        <dbReference type="EMBL" id="MXQ51317.1"/>
    </source>
</evidence>
<proteinExistence type="predicted"/>
<protein>
    <recommendedName>
        <fullName evidence="3">Maltogenic Amylase C-terminal domain-containing protein</fullName>
    </recommendedName>
</protein>
<gene>
    <name evidence="1" type="ORF">GQ671_08545</name>
</gene>
<sequence>MPGIYIHSLLGSENDQKGVEATGRYRSINREKLSIEQLEQEIQLEGSLREQIFNGLMKRIEKRKSEKALHPNAEQKVLFLDDRLFAIARTYEKTSEKLVAIINTSGENIEVPMTALKDELEAGSLKDTIGEVVYGAEEATLQLDPYQAMWLKDNGT</sequence>
<accession>A0A6N8U1V7</accession>
<dbReference type="Gene3D" id="2.60.40.1180">
    <property type="entry name" value="Golgi alpha-mannosidase II"/>
    <property type="match status" value="1"/>
</dbReference>
<dbReference type="EMBL" id="WUUK01000003">
    <property type="protein sequence ID" value="MXQ51317.1"/>
    <property type="molecule type" value="Genomic_DNA"/>
</dbReference>
<dbReference type="Proteomes" id="UP000436284">
    <property type="component" value="Unassembled WGS sequence"/>
</dbReference>
<dbReference type="SUPFAM" id="SSF51011">
    <property type="entry name" value="Glycosyl hydrolase domain"/>
    <property type="match status" value="1"/>
</dbReference>
<dbReference type="AlphaFoldDB" id="A0A6N8U1V7"/>
<dbReference type="Gene3D" id="3.20.20.80">
    <property type="entry name" value="Glycosidases"/>
    <property type="match status" value="1"/>
</dbReference>
<organism evidence="1 2">
    <name type="scientific">Salinicoccus hispanicus</name>
    <dbReference type="NCBI Taxonomy" id="157225"/>
    <lineage>
        <taxon>Bacteria</taxon>
        <taxon>Bacillati</taxon>
        <taxon>Bacillota</taxon>
        <taxon>Bacilli</taxon>
        <taxon>Bacillales</taxon>
        <taxon>Staphylococcaceae</taxon>
        <taxon>Salinicoccus</taxon>
    </lineage>
</organism>
<keyword evidence="2" id="KW-1185">Reference proteome</keyword>
<name>A0A6N8U1V7_9STAP</name>